<dbReference type="AlphaFoldDB" id="A0A5C6AVZ2"/>
<comment type="similarity">
    <text evidence="1">Belongs to the aldehyde dehydrogenase family.</text>
</comment>
<dbReference type="Gene3D" id="3.40.309.10">
    <property type="entry name" value="Aldehyde Dehydrogenase, Chain A, domain 2"/>
    <property type="match status" value="1"/>
</dbReference>
<dbReference type="RefSeq" id="WP_146575799.1">
    <property type="nucleotide sequence ID" value="NZ_SJPM01000001.1"/>
</dbReference>
<evidence type="ECO:0000313" key="5">
    <source>
        <dbReference type="Proteomes" id="UP000316213"/>
    </source>
</evidence>
<dbReference type="InterPro" id="IPR016161">
    <property type="entry name" value="Ald_DH/histidinol_DH"/>
</dbReference>
<dbReference type="InterPro" id="IPR016163">
    <property type="entry name" value="Ald_DH_C"/>
</dbReference>
<evidence type="ECO:0000256" key="2">
    <source>
        <dbReference type="ARBA" id="ARBA00023002"/>
    </source>
</evidence>
<evidence type="ECO:0000259" key="3">
    <source>
        <dbReference type="Pfam" id="PF00171"/>
    </source>
</evidence>
<protein>
    <submittedName>
        <fullName evidence="4">Putative succinate-semialdehyde dehydrogenase [NADP(+)] 2</fullName>
        <ecNumber evidence="4">1.2.1.79</ecNumber>
    </submittedName>
</protein>
<dbReference type="Pfam" id="PF00171">
    <property type="entry name" value="Aldedh"/>
    <property type="match status" value="1"/>
</dbReference>
<comment type="caution">
    <text evidence="4">The sequence shown here is derived from an EMBL/GenBank/DDBJ whole genome shotgun (WGS) entry which is preliminary data.</text>
</comment>
<name>A0A5C6AVZ2_9BACT</name>
<gene>
    <name evidence="4" type="primary">gabD2</name>
    <name evidence="4" type="ORF">Pla100_01540</name>
</gene>
<accession>A0A5C6AVZ2</accession>
<sequence>MRSPKSRCRIVSAARHEVARHADALVASARSEQRVDDVETIAAEIIPLADALAWIGRCGPATLKSRKVGLRGRPMWMWGVRSVVQRVPWGRVLVLGTWNYPILLSGVQIAQALAAGNSVWFKPAPGSEEVSRTLVRLFHDAGVPESVIQILGSDTQSAIEALSGKNGKIDLVVLTGSAATGRKVMHQAADQVTASIMELSGVDAVVAMPGSDWKRMVDLIRFGLLFNSGATCIGPRRLFYAADDSSANEALTGDLIRKLRQSDCITVHRAARTGVADAIESAIHCGGIDLVGKFDSERLRSEGEMFPVVMSNVSPNHQIVKTDLFAPVITLMPLDSMDSAVAHINDCPYRLAASVFGPTAAAVELAGRLNVGCITVNDLVAPTADPRLPFGGRGESGFGVTRGPEGLLAMTTPRVIATRSGRWVPHLSPRNDSNTEILTGTLQMMHGRTLRQRFAAFKRLTTAVRAGGGLKQSAKDRVQ</sequence>
<dbReference type="InterPro" id="IPR016162">
    <property type="entry name" value="Ald_DH_N"/>
</dbReference>
<reference evidence="4 5" key="1">
    <citation type="submission" date="2019-02" db="EMBL/GenBank/DDBJ databases">
        <title>Deep-cultivation of Planctomycetes and their phenomic and genomic characterization uncovers novel biology.</title>
        <authorList>
            <person name="Wiegand S."/>
            <person name="Jogler M."/>
            <person name="Boedeker C."/>
            <person name="Pinto D."/>
            <person name="Vollmers J."/>
            <person name="Rivas-Marin E."/>
            <person name="Kohn T."/>
            <person name="Peeters S.H."/>
            <person name="Heuer A."/>
            <person name="Rast P."/>
            <person name="Oberbeckmann S."/>
            <person name="Bunk B."/>
            <person name="Jeske O."/>
            <person name="Meyerdierks A."/>
            <person name="Storesund J.E."/>
            <person name="Kallscheuer N."/>
            <person name="Luecker S."/>
            <person name="Lage O.M."/>
            <person name="Pohl T."/>
            <person name="Merkel B.J."/>
            <person name="Hornburger P."/>
            <person name="Mueller R.-W."/>
            <person name="Bruemmer F."/>
            <person name="Labrenz M."/>
            <person name="Spormann A.M."/>
            <person name="Op Den Camp H."/>
            <person name="Overmann J."/>
            <person name="Amann R."/>
            <person name="Jetten M.S.M."/>
            <person name="Mascher T."/>
            <person name="Medema M.H."/>
            <person name="Devos D.P."/>
            <person name="Kaster A.-K."/>
            <person name="Ovreas L."/>
            <person name="Rohde M."/>
            <person name="Galperin M.Y."/>
            <person name="Jogler C."/>
        </authorList>
    </citation>
    <scope>NUCLEOTIDE SEQUENCE [LARGE SCALE GENOMIC DNA]</scope>
    <source>
        <strain evidence="4 5">Pla100</strain>
    </source>
</reference>
<dbReference type="SUPFAM" id="SSF53720">
    <property type="entry name" value="ALDH-like"/>
    <property type="match status" value="1"/>
</dbReference>
<keyword evidence="2 4" id="KW-0560">Oxidoreductase</keyword>
<evidence type="ECO:0000313" key="4">
    <source>
        <dbReference type="EMBL" id="TWU03236.1"/>
    </source>
</evidence>
<dbReference type="Gene3D" id="3.40.605.10">
    <property type="entry name" value="Aldehyde Dehydrogenase, Chain A, domain 1"/>
    <property type="match status" value="1"/>
</dbReference>
<feature type="domain" description="Aldehyde dehydrogenase" evidence="3">
    <location>
        <begin position="3"/>
        <end position="414"/>
    </location>
</feature>
<dbReference type="Proteomes" id="UP000316213">
    <property type="component" value="Unassembled WGS sequence"/>
</dbReference>
<dbReference type="PANTHER" id="PTHR42804:SF1">
    <property type="entry name" value="ALDEHYDE DEHYDROGENASE-RELATED"/>
    <property type="match status" value="1"/>
</dbReference>
<proteinExistence type="inferred from homology"/>
<organism evidence="4 5">
    <name type="scientific">Neorhodopirellula pilleata</name>
    <dbReference type="NCBI Taxonomy" id="2714738"/>
    <lineage>
        <taxon>Bacteria</taxon>
        <taxon>Pseudomonadati</taxon>
        <taxon>Planctomycetota</taxon>
        <taxon>Planctomycetia</taxon>
        <taxon>Pirellulales</taxon>
        <taxon>Pirellulaceae</taxon>
        <taxon>Neorhodopirellula</taxon>
    </lineage>
</organism>
<dbReference type="PANTHER" id="PTHR42804">
    <property type="entry name" value="ALDEHYDE DEHYDROGENASE"/>
    <property type="match status" value="1"/>
</dbReference>
<evidence type="ECO:0000256" key="1">
    <source>
        <dbReference type="ARBA" id="ARBA00009986"/>
    </source>
</evidence>
<keyword evidence="5" id="KW-1185">Reference proteome</keyword>
<dbReference type="InterPro" id="IPR015590">
    <property type="entry name" value="Aldehyde_DH_dom"/>
</dbReference>
<dbReference type="EC" id="1.2.1.79" evidence="4"/>
<dbReference type="GO" id="GO:0036243">
    <property type="term" value="F:succinate-semialdehyde dehydrogenase (NADP+) activity"/>
    <property type="evidence" value="ECO:0007669"/>
    <property type="project" value="UniProtKB-EC"/>
</dbReference>
<dbReference type="OrthoDB" id="9812625at2"/>
<dbReference type="EMBL" id="SJPM01000001">
    <property type="protein sequence ID" value="TWU03236.1"/>
    <property type="molecule type" value="Genomic_DNA"/>
</dbReference>